<proteinExistence type="predicted"/>
<dbReference type="Pfam" id="PF12499">
    <property type="entry name" value="DUF3707"/>
    <property type="match status" value="1"/>
</dbReference>
<name>D8U847_VOLCA</name>
<dbReference type="InParanoid" id="D8U847"/>
<accession>D8U847</accession>
<gene>
    <name evidence="2" type="ORF">VOLCADRAFT_95688</name>
</gene>
<feature type="domain" description="Pherophorin" evidence="1">
    <location>
        <begin position="154"/>
        <end position="241"/>
    </location>
</feature>
<dbReference type="GeneID" id="9621554"/>
<evidence type="ECO:0000313" key="2">
    <source>
        <dbReference type="EMBL" id="EFJ44026.1"/>
    </source>
</evidence>
<evidence type="ECO:0000313" key="3">
    <source>
        <dbReference type="Proteomes" id="UP000001058"/>
    </source>
</evidence>
<evidence type="ECO:0000259" key="1">
    <source>
        <dbReference type="Pfam" id="PF12499"/>
    </source>
</evidence>
<keyword evidence="3" id="KW-1185">Reference proteome</keyword>
<dbReference type="KEGG" id="vcn:VOLCADRAFT_95688"/>
<dbReference type="InterPro" id="IPR024616">
    <property type="entry name" value="Pherophorin"/>
</dbReference>
<reference evidence="2 3" key="1">
    <citation type="journal article" date="2010" name="Science">
        <title>Genomic analysis of organismal complexity in the multicellular green alga Volvox carteri.</title>
        <authorList>
            <person name="Prochnik S.E."/>
            <person name="Umen J."/>
            <person name="Nedelcu A.M."/>
            <person name="Hallmann A."/>
            <person name="Miller S.M."/>
            <person name="Nishii I."/>
            <person name="Ferris P."/>
            <person name="Kuo A."/>
            <person name="Mitros T."/>
            <person name="Fritz-Laylin L.K."/>
            <person name="Hellsten U."/>
            <person name="Chapman J."/>
            <person name="Simakov O."/>
            <person name="Rensing S.A."/>
            <person name="Terry A."/>
            <person name="Pangilinan J."/>
            <person name="Kapitonov V."/>
            <person name="Jurka J."/>
            <person name="Salamov A."/>
            <person name="Shapiro H."/>
            <person name="Schmutz J."/>
            <person name="Grimwood J."/>
            <person name="Lindquist E."/>
            <person name="Lucas S."/>
            <person name="Grigoriev I.V."/>
            <person name="Schmitt R."/>
            <person name="Kirk D."/>
            <person name="Rokhsar D.S."/>
        </authorList>
    </citation>
    <scope>NUCLEOTIDE SEQUENCE [LARGE SCALE GENOMIC DNA]</scope>
    <source>
        <strain evidence="3">f. Nagariensis / Eve</strain>
    </source>
</reference>
<dbReference type="EMBL" id="GL378367">
    <property type="protein sequence ID" value="EFJ44026.1"/>
    <property type="molecule type" value="Genomic_DNA"/>
</dbReference>
<sequence length="248" mass="26076">MSYIVHSQPCRVWVGIQGGHSLRGCGAELLYAGSGSGVAGRGYPVAAGHLTIWIATCSFSKSPIMQLSSGTRKLSAIIAVVVAAWKSWVEAATPTRLRACRAVEAWVFYEIAVPTPDEQCPLHSSSSHSGAKVELPAEGGCNRAADISCVSEDAKRLQSSTINGEVVTFNYRTKKWKGEQFGLLIFEKLGNTFPVTPATGLRLCMVLQTGGSCSTPAGMCQGGASSGSCVYLLSDAVYSCCAVSEALL</sequence>
<dbReference type="RefSeq" id="XP_002954827.1">
    <property type="nucleotide sequence ID" value="XM_002954781.1"/>
</dbReference>
<protein>
    <recommendedName>
        <fullName evidence="1">Pherophorin domain-containing protein</fullName>
    </recommendedName>
</protein>
<dbReference type="Proteomes" id="UP000001058">
    <property type="component" value="Unassembled WGS sequence"/>
</dbReference>
<organism evidence="3">
    <name type="scientific">Volvox carteri f. nagariensis</name>
    <dbReference type="NCBI Taxonomy" id="3068"/>
    <lineage>
        <taxon>Eukaryota</taxon>
        <taxon>Viridiplantae</taxon>
        <taxon>Chlorophyta</taxon>
        <taxon>core chlorophytes</taxon>
        <taxon>Chlorophyceae</taxon>
        <taxon>CS clade</taxon>
        <taxon>Chlamydomonadales</taxon>
        <taxon>Volvocaceae</taxon>
        <taxon>Volvox</taxon>
    </lineage>
</organism>
<dbReference type="AlphaFoldDB" id="D8U847"/>